<gene>
    <name evidence="2" type="ORF">K0M31_013016</name>
</gene>
<name>A0AA40FIN4_9HYME</name>
<evidence type="ECO:0000313" key="2">
    <source>
        <dbReference type="EMBL" id="KAK1119593.1"/>
    </source>
</evidence>
<dbReference type="AlphaFoldDB" id="A0AA40FIN4"/>
<dbReference type="EMBL" id="JAHYIQ010000035">
    <property type="protein sequence ID" value="KAK1119593.1"/>
    <property type="molecule type" value="Genomic_DNA"/>
</dbReference>
<evidence type="ECO:0000256" key="1">
    <source>
        <dbReference type="SAM" id="MobiDB-lite"/>
    </source>
</evidence>
<protein>
    <submittedName>
        <fullName evidence="2">Uncharacterized protein</fullName>
    </submittedName>
</protein>
<accession>A0AA40FIN4</accession>
<keyword evidence="3" id="KW-1185">Reference proteome</keyword>
<feature type="region of interest" description="Disordered" evidence="1">
    <location>
        <begin position="1"/>
        <end position="56"/>
    </location>
</feature>
<evidence type="ECO:0000313" key="3">
    <source>
        <dbReference type="Proteomes" id="UP001177670"/>
    </source>
</evidence>
<feature type="non-terminal residue" evidence="2">
    <location>
        <position position="1"/>
    </location>
</feature>
<comment type="caution">
    <text evidence="2">The sequence shown here is derived from an EMBL/GenBank/DDBJ whole genome shotgun (WGS) entry which is preliminary data.</text>
</comment>
<proteinExistence type="predicted"/>
<dbReference type="Proteomes" id="UP001177670">
    <property type="component" value="Unassembled WGS sequence"/>
</dbReference>
<sequence>VARMAVVSGPQRRSRKDSTKGEKRVPCPKESRPKVGAKEGDRERRGWTTLSVRAEN</sequence>
<feature type="compositionally biased region" description="Basic and acidic residues" evidence="1">
    <location>
        <begin position="16"/>
        <end position="46"/>
    </location>
</feature>
<organism evidence="2 3">
    <name type="scientific">Melipona bicolor</name>
    <dbReference type="NCBI Taxonomy" id="60889"/>
    <lineage>
        <taxon>Eukaryota</taxon>
        <taxon>Metazoa</taxon>
        <taxon>Ecdysozoa</taxon>
        <taxon>Arthropoda</taxon>
        <taxon>Hexapoda</taxon>
        <taxon>Insecta</taxon>
        <taxon>Pterygota</taxon>
        <taxon>Neoptera</taxon>
        <taxon>Endopterygota</taxon>
        <taxon>Hymenoptera</taxon>
        <taxon>Apocrita</taxon>
        <taxon>Aculeata</taxon>
        <taxon>Apoidea</taxon>
        <taxon>Anthophila</taxon>
        <taxon>Apidae</taxon>
        <taxon>Melipona</taxon>
    </lineage>
</organism>
<reference evidence="2" key="1">
    <citation type="submission" date="2021-10" db="EMBL/GenBank/DDBJ databases">
        <title>Melipona bicolor Genome sequencing and assembly.</title>
        <authorList>
            <person name="Araujo N.S."/>
            <person name="Arias M.C."/>
        </authorList>
    </citation>
    <scope>NUCLEOTIDE SEQUENCE</scope>
    <source>
        <strain evidence="2">USP_2M_L1-L4_2017</strain>
        <tissue evidence="2">Whole body</tissue>
    </source>
</reference>